<keyword evidence="5" id="KW-1185">Reference proteome</keyword>
<dbReference type="PANTHER" id="PTHR12215:SF10">
    <property type="entry name" value="L-AMINOADIPATE-SEMIALDEHYDE DEHYDROGENASE-PHOSPHOPANTETHEINYL TRANSFERASE"/>
    <property type="match status" value="1"/>
</dbReference>
<dbReference type="GO" id="GO:0000287">
    <property type="term" value="F:magnesium ion binding"/>
    <property type="evidence" value="ECO:0007669"/>
    <property type="project" value="InterPro"/>
</dbReference>
<sequence>MGNTLNPHQVHGITLNLLEISREVEDDADGTAINDLALVVLKETYKAELWPDQKASSIEETATVQKKVLSFLKIQDKWTALGSILLKSQAFHITQNSQDGDRIMAILPRTEHRKPYIPTDKKGLNNNMHSLSISHQFPFVGAFLLDNTGVDTQRMVGLDIVTFDEYNKRLYSNEDEFLDVFRDSFTKQEWTAINAMEQHRLKEFFVRWATKEAYTKALGVGLGFEFNSFDIQFKSFENGELINTGLWNLICSMTDGVYLSATINGGMNVQGNSLEVWEFFFLPLTSRRAETATSGCSCACLGPFGSLTSEPRMKVNIGWTKLDSLLKWHRDES</sequence>
<dbReference type="SUPFAM" id="SSF56214">
    <property type="entry name" value="4'-phosphopantetheinyl transferase"/>
    <property type="match status" value="1"/>
</dbReference>
<dbReference type="GO" id="GO:0008897">
    <property type="term" value="F:holo-[acyl-carrier-protein] synthase activity"/>
    <property type="evidence" value="ECO:0007669"/>
    <property type="project" value="UniProtKB-EC"/>
</dbReference>
<feature type="domain" description="4'-phosphopantetheinyl transferase" evidence="3">
    <location>
        <begin position="156"/>
        <end position="244"/>
    </location>
</feature>
<comment type="caution">
    <text evidence="4">The sequence shown here is derived from an EMBL/GenBank/DDBJ whole genome shotgun (WGS) entry which is preliminary data.</text>
</comment>
<organism evidence="4 5">
    <name type="scientific">Cylindrotheca closterium</name>
    <dbReference type="NCBI Taxonomy" id="2856"/>
    <lineage>
        <taxon>Eukaryota</taxon>
        <taxon>Sar</taxon>
        <taxon>Stramenopiles</taxon>
        <taxon>Ochrophyta</taxon>
        <taxon>Bacillariophyta</taxon>
        <taxon>Bacillariophyceae</taxon>
        <taxon>Bacillariophycidae</taxon>
        <taxon>Bacillariales</taxon>
        <taxon>Bacillariaceae</taxon>
        <taxon>Cylindrotheca</taxon>
    </lineage>
</organism>
<evidence type="ECO:0000256" key="2">
    <source>
        <dbReference type="ARBA" id="ARBA00022679"/>
    </source>
</evidence>
<dbReference type="PANTHER" id="PTHR12215">
    <property type="entry name" value="PHOSPHOPANTETHEINE TRANSFERASE"/>
    <property type="match status" value="1"/>
</dbReference>
<gene>
    <name evidence="4" type="ORF">CYCCA115_LOCUS3518</name>
</gene>
<evidence type="ECO:0000256" key="1">
    <source>
        <dbReference type="ARBA" id="ARBA00013172"/>
    </source>
</evidence>
<dbReference type="AlphaFoldDB" id="A0AAD2CH00"/>
<dbReference type="InterPro" id="IPR037143">
    <property type="entry name" value="4-PPantetheinyl_Trfase_dom_sf"/>
</dbReference>
<dbReference type="Pfam" id="PF01648">
    <property type="entry name" value="ACPS"/>
    <property type="match status" value="1"/>
</dbReference>
<name>A0AAD2CH00_9STRA</name>
<dbReference type="Proteomes" id="UP001295423">
    <property type="component" value="Unassembled WGS sequence"/>
</dbReference>
<keyword evidence="2" id="KW-0808">Transferase</keyword>
<accession>A0AAD2CH00</accession>
<dbReference type="GO" id="GO:0005829">
    <property type="term" value="C:cytosol"/>
    <property type="evidence" value="ECO:0007669"/>
    <property type="project" value="TreeGrafter"/>
</dbReference>
<evidence type="ECO:0000313" key="5">
    <source>
        <dbReference type="Proteomes" id="UP001295423"/>
    </source>
</evidence>
<evidence type="ECO:0000259" key="3">
    <source>
        <dbReference type="Pfam" id="PF01648"/>
    </source>
</evidence>
<dbReference type="InterPro" id="IPR008278">
    <property type="entry name" value="4-PPantetheinyl_Trfase_dom"/>
</dbReference>
<evidence type="ECO:0000313" key="4">
    <source>
        <dbReference type="EMBL" id="CAJ1933916.1"/>
    </source>
</evidence>
<dbReference type="GO" id="GO:0019878">
    <property type="term" value="P:lysine biosynthetic process via aminoadipic acid"/>
    <property type="evidence" value="ECO:0007669"/>
    <property type="project" value="TreeGrafter"/>
</dbReference>
<dbReference type="EMBL" id="CAKOGP040000313">
    <property type="protein sequence ID" value="CAJ1933916.1"/>
    <property type="molecule type" value="Genomic_DNA"/>
</dbReference>
<dbReference type="InterPro" id="IPR050559">
    <property type="entry name" value="P-Pant_transferase_sf"/>
</dbReference>
<protein>
    <recommendedName>
        <fullName evidence="1">holo-[acyl-carrier-protein] synthase</fullName>
        <ecNumber evidence="1">2.7.8.7</ecNumber>
    </recommendedName>
</protein>
<proteinExistence type="predicted"/>
<dbReference type="Gene3D" id="3.90.470.20">
    <property type="entry name" value="4'-phosphopantetheinyl transferase domain"/>
    <property type="match status" value="1"/>
</dbReference>
<reference evidence="4" key="1">
    <citation type="submission" date="2023-08" db="EMBL/GenBank/DDBJ databases">
        <authorList>
            <person name="Audoor S."/>
            <person name="Bilcke G."/>
        </authorList>
    </citation>
    <scope>NUCLEOTIDE SEQUENCE</scope>
</reference>
<dbReference type="EC" id="2.7.8.7" evidence="1"/>